<dbReference type="RefSeq" id="WP_128638876.1">
    <property type="nucleotide sequence ID" value="NZ_CP008947.1"/>
</dbReference>
<name>A0A076EGT5_RHOOP</name>
<evidence type="ECO:0000313" key="3">
    <source>
        <dbReference type="Proteomes" id="UP000028488"/>
    </source>
</evidence>
<proteinExistence type="predicted"/>
<protein>
    <recommendedName>
        <fullName evidence="4">PhzF family phenazine biosynthesis protein</fullName>
    </recommendedName>
</protein>
<dbReference type="PIRSF" id="PIRSF016184">
    <property type="entry name" value="PhzC_PhzF"/>
    <property type="match status" value="1"/>
</dbReference>
<dbReference type="Pfam" id="PF02567">
    <property type="entry name" value="PhzC-PhzF"/>
    <property type="match status" value="2"/>
</dbReference>
<dbReference type="PANTHER" id="PTHR13774:SF32">
    <property type="entry name" value="ANTISENSE-ENHANCING SEQUENCE 1"/>
    <property type="match status" value="1"/>
</dbReference>
<dbReference type="GO" id="GO:0016853">
    <property type="term" value="F:isomerase activity"/>
    <property type="evidence" value="ECO:0007669"/>
    <property type="project" value="TreeGrafter"/>
</dbReference>
<reference evidence="2 3" key="1">
    <citation type="submission" date="2014-07" db="EMBL/GenBank/DDBJ databases">
        <title>Genome Sequence of Rhodococcus opacus Strain R7, a Biodegrader of Mono- and Polycyclic Aromatic Hydrocarbons.</title>
        <authorList>
            <person name="Di Gennaro P."/>
            <person name="Zampolli J."/>
            <person name="Presti I."/>
            <person name="Cappelletti M."/>
            <person name="D'Ursi P."/>
            <person name="Orro A."/>
            <person name="Mezzelani A."/>
            <person name="Milanesi L."/>
        </authorList>
    </citation>
    <scope>NUCLEOTIDE SEQUENCE [LARGE SCALE GENOMIC DNA]</scope>
    <source>
        <strain evidence="2 3">R7</strain>
    </source>
</reference>
<dbReference type="SUPFAM" id="SSF54506">
    <property type="entry name" value="Diaminopimelate epimerase-like"/>
    <property type="match status" value="1"/>
</dbReference>
<feature type="active site" evidence="1">
    <location>
        <position position="46"/>
    </location>
</feature>
<dbReference type="InterPro" id="IPR003719">
    <property type="entry name" value="Phenazine_PhzF-like"/>
</dbReference>
<evidence type="ECO:0008006" key="4">
    <source>
        <dbReference type="Google" id="ProtNLM"/>
    </source>
</evidence>
<dbReference type="Gene3D" id="3.10.310.10">
    <property type="entry name" value="Diaminopimelate Epimerase, Chain A, domain 1"/>
    <property type="match status" value="2"/>
</dbReference>
<dbReference type="PANTHER" id="PTHR13774">
    <property type="entry name" value="PHENAZINE BIOSYNTHESIS PROTEIN"/>
    <property type="match status" value="1"/>
</dbReference>
<dbReference type="AlphaFoldDB" id="A0A076EGT5"/>
<dbReference type="Proteomes" id="UP000028488">
    <property type="component" value="Chromosome"/>
</dbReference>
<gene>
    <name evidence="2" type="ORF">EP51_06810</name>
</gene>
<dbReference type="eggNOG" id="COG0384">
    <property type="taxonomic scope" value="Bacteria"/>
</dbReference>
<evidence type="ECO:0000256" key="1">
    <source>
        <dbReference type="PIRSR" id="PIRSR016184-1"/>
    </source>
</evidence>
<dbReference type="EMBL" id="CP008947">
    <property type="protein sequence ID" value="AII04313.1"/>
    <property type="molecule type" value="Genomic_DNA"/>
</dbReference>
<evidence type="ECO:0000313" key="2">
    <source>
        <dbReference type="EMBL" id="AII04313.1"/>
    </source>
</evidence>
<dbReference type="GO" id="GO:0005737">
    <property type="term" value="C:cytoplasm"/>
    <property type="evidence" value="ECO:0007669"/>
    <property type="project" value="TreeGrafter"/>
</dbReference>
<organism evidence="2 3">
    <name type="scientific">Rhodococcus opacus</name>
    <name type="common">Nocardia opaca</name>
    <dbReference type="NCBI Taxonomy" id="37919"/>
    <lineage>
        <taxon>Bacteria</taxon>
        <taxon>Bacillati</taxon>
        <taxon>Actinomycetota</taxon>
        <taxon>Actinomycetes</taxon>
        <taxon>Mycobacteriales</taxon>
        <taxon>Nocardiaceae</taxon>
        <taxon>Rhodococcus</taxon>
    </lineage>
</organism>
<accession>A0A076EGT5</accession>
<sequence>MPIHVDVVRVFTDDKGRHGNPLGIVDSSAVAPEDRQSVAAALGYSETIFVDIPGPGDEHARAQIFTPTTELPFAGHPTVGLSWWLHERGAAVTTLDVPAGPVATRRSGTITWVRARPEWAPEFSLYPMNSVREVQSADPKKFGAGHHYLWAWTDKVEHSIRSRMFAPDMGITEDEATGAAAVRITAHLRHALLITQGKGSVLRTTYDPAGWIEVGGRVHPEKSRTL</sequence>